<sequence>MSVKDGQPPRFRFLKNKQPIQVLTCTQKFTCQRGNTAKRKNICWKEKTYKRNTCKRSLQLSSPPLSQIPAKPWTLHRNPPQQPHLPPPPRSA</sequence>
<feature type="compositionally biased region" description="Low complexity" evidence="1">
    <location>
        <begin position="58"/>
        <end position="67"/>
    </location>
</feature>
<dbReference type="EMBL" id="JAHRIP010019046">
    <property type="protein sequence ID" value="MEQ2286710.1"/>
    <property type="molecule type" value="Genomic_DNA"/>
</dbReference>
<organism evidence="2 3">
    <name type="scientific">Ameca splendens</name>
    <dbReference type="NCBI Taxonomy" id="208324"/>
    <lineage>
        <taxon>Eukaryota</taxon>
        <taxon>Metazoa</taxon>
        <taxon>Chordata</taxon>
        <taxon>Craniata</taxon>
        <taxon>Vertebrata</taxon>
        <taxon>Euteleostomi</taxon>
        <taxon>Actinopterygii</taxon>
        <taxon>Neopterygii</taxon>
        <taxon>Teleostei</taxon>
        <taxon>Neoteleostei</taxon>
        <taxon>Acanthomorphata</taxon>
        <taxon>Ovalentaria</taxon>
        <taxon>Atherinomorphae</taxon>
        <taxon>Cyprinodontiformes</taxon>
        <taxon>Goodeidae</taxon>
        <taxon>Ameca</taxon>
    </lineage>
</organism>
<evidence type="ECO:0000256" key="1">
    <source>
        <dbReference type="SAM" id="MobiDB-lite"/>
    </source>
</evidence>
<keyword evidence="3" id="KW-1185">Reference proteome</keyword>
<accession>A0ABV0XZ25</accession>
<gene>
    <name evidence="2" type="ORF">AMECASPLE_005233</name>
</gene>
<proteinExistence type="predicted"/>
<evidence type="ECO:0000313" key="3">
    <source>
        <dbReference type="Proteomes" id="UP001469553"/>
    </source>
</evidence>
<dbReference type="Proteomes" id="UP001469553">
    <property type="component" value="Unassembled WGS sequence"/>
</dbReference>
<feature type="region of interest" description="Disordered" evidence="1">
    <location>
        <begin position="58"/>
        <end position="92"/>
    </location>
</feature>
<feature type="compositionally biased region" description="Pro residues" evidence="1">
    <location>
        <begin position="80"/>
        <end position="92"/>
    </location>
</feature>
<evidence type="ECO:0000313" key="2">
    <source>
        <dbReference type="EMBL" id="MEQ2286710.1"/>
    </source>
</evidence>
<reference evidence="2 3" key="1">
    <citation type="submission" date="2021-06" db="EMBL/GenBank/DDBJ databases">
        <authorList>
            <person name="Palmer J.M."/>
        </authorList>
    </citation>
    <scope>NUCLEOTIDE SEQUENCE [LARGE SCALE GENOMIC DNA]</scope>
    <source>
        <strain evidence="2 3">AS_MEX2019</strain>
        <tissue evidence="2">Muscle</tissue>
    </source>
</reference>
<name>A0ABV0XZ25_9TELE</name>
<protein>
    <submittedName>
        <fullName evidence="2">Uncharacterized protein</fullName>
    </submittedName>
</protein>
<comment type="caution">
    <text evidence="2">The sequence shown here is derived from an EMBL/GenBank/DDBJ whole genome shotgun (WGS) entry which is preliminary data.</text>
</comment>